<dbReference type="Pfam" id="PF05135">
    <property type="entry name" value="Phage_connect_1"/>
    <property type="match status" value="1"/>
</dbReference>
<dbReference type="Proteomes" id="UP000183670">
    <property type="component" value="Unassembled WGS sequence"/>
</dbReference>
<sequence length="103" mass="11597">MAYVTLDMAKRHLNIEPSYTDEDSYIEALIKVVEEKTAKELCVSVEELATIDGGKNIPTPLVQAMLLCLGAYYANRENTAYATLKEIPQGAKYLVDLYRDYSK</sequence>
<dbReference type="AlphaFoldDB" id="A0A1G6G5A5"/>
<dbReference type="EMBL" id="FMYE01000018">
    <property type="protein sequence ID" value="SDB77188.1"/>
    <property type="molecule type" value="Genomic_DNA"/>
</dbReference>
<dbReference type="Gene3D" id="1.10.3230.30">
    <property type="entry name" value="Phage gp6-like head-tail connector protein"/>
    <property type="match status" value="1"/>
</dbReference>
<reference evidence="1 2" key="1">
    <citation type="submission" date="2016-10" db="EMBL/GenBank/DDBJ databases">
        <authorList>
            <person name="de Groot N.N."/>
        </authorList>
    </citation>
    <scope>NUCLEOTIDE SEQUENCE [LARGE SCALE GENOMIC DNA]</scope>
    <source>
        <strain evidence="1 2">NLAE-zl-C500</strain>
    </source>
</reference>
<accession>A0A1G6G5A5</accession>
<organism evidence="1 2">
    <name type="scientific">Bacteroides ovatus</name>
    <dbReference type="NCBI Taxonomy" id="28116"/>
    <lineage>
        <taxon>Bacteria</taxon>
        <taxon>Pseudomonadati</taxon>
        <taxon>Bacteroidota</taxon>
        <taxon>Bacteroidia</taxon>
        <taxon>Bacteroidales</taxon>
        <taxon>Bacteroidaceae</taxon>
        <taxon>Bacteroides</taxon>
    </lineage>
</organism>
<gene>
    <name evidence="1" type="ORF">SAMN05192581_101855</name>
</gene>
<proteinExistence type="predicted"/>
<protein>
    <submittedName>
        <fullName evidence="1">Phage gp6-like head-tail connector protein</fullName>
    </submittedName>
</protein>
<dbReference type="NCBIfam" id="TIGR01560">
    <property type="entry name" value="put_DNA_pack"/>
    <property type="match status" value="1"/>
</dbReference>
<name>A0A1G6G5A5_BACOV</name>
<evidence type="ECO:0000313" key="1">
    <source>
        <dbReference type="EMBL" id="SDB77188.1"/>
    </source>
</evidence>
<dbReference type="InterPro" id="IPR006450">
    <property type="entry name" value="Phage_HK97_gp6-like"/>
</dbReference>
<dbReference type="CDD" id="cd08054">
    <property type="entry name" value="gp6"/>
    <property type="match status" value="1"/>
</dbReference>
<evidence type="ECO:0000313" key="2">
    <source>
        <dbReference type="Proteomes" id="UP000183670"/>
    </source>
</evidence>
<dbReference type="InterPro" id="IPR021146">
    <property type="entry name" value="Phage_gp6-like_head-tail"/>
</dbReference>